<evidence type="ECO:0000313" key="9">
    <source>
        <dbReference type="Proteomes" id="UP000531216"/>
    </source>
</evidence>
<evidence type="ECO:0000256" key="4">
    <source>
        <dbReference type="ARBA" id="ARBA00023270"/>
    </source>
</evidence>
<dbReference type="EC" id="4.2.3.153" evidence="2"/>
<dbReference type="RefSeq" id="WP_090962987.1">
    <property type="nucleotide sequence ID" value="NZ_FOOA01000007.1"/>
</dbReference>
<evidence type="ECO:0000259" key="7">
    <source>
        <dbReference type="SMART" id="SM00905"/>
    </source>
</evidence>
<proteinExistence type="predicted"/>
<comment type="function">
    <text evidence="1">Catalyzes the formation of 4-(hydroxymethyl)-2-furancarboxaldehyde phosphate (4-HFC-P) from two molecules of glyceraldehyde-3-P (GA-3-P).</text>
</comment>
<feature type="domain" description="Dihydroneopterin aldolase/epimerase" evidence="7">
    <location>
        <begin position="175"/>
        <end position="283"/>
    </location>
</feature>
<dbReference type="SMART" id="SM00905">
    <property type="entry name" value="FolB"/>
    <property type="match status" value="1"/>
</dbReference>
<dbReference type="AlphaFoldDB" id="A0A7W6BQU1"/>
<dbReference type="Pfam" id="PF04476">
    <property type="entry name" value="4HFCP_synth"/>
    <property type="match status" value="1"/>
</dbReference>
<evidence type="ECO:0000256" key="5">
    <source>
        <dbReference type="ARBA" id="ARBA00032523"/>
    </source>
</evidence>
<keyword evidence="3 8" id="KW-0456">Lyase</keyword>
<evidence type="ECO:0000313" key="8">
    <source>
        <dbReference type="EMBL" id="MBB3936394.1"/>
    </source>
</evidence>
<dbReference type="InterPro" id="IPR006157">
    <property type="entry name" value="FolB_dom"/>
</dbReference>
<keyword evidence="9" id="KW-1185">Reference proteome</keyword>
<comment type="caution">
    <text evidence="8">The sequence shown here is derived from an EMBL/GenBank/DDBJ whole genome shotgun (WGS) entry which is preliminary data.</text>
</comment>
<reference evidence="8 9" key="1">
    <citation type="submission" date="2020-08" db="EMBL/GenBank/DDBJ databases">
        <title>Genomic Encyclopedia of Type Strains, Phase IV (KMG-IV): sequencing the most valuable type-strain genomes for metagenomic binning, comparative biology and taxonomic classification.</title>
        <authorList>
            <person name="Goeker M."/>
        </authorList>
    </citation>
    <scope>NUCLEOTIDE SEQUENCE [LARGE SCALE GENOMIC DNA]</scope>
    <source>
        <strain evidence="8 9">DSM 25024</strain>
    </source>
</reference>
<dbReference type="NCBIfam" id="TIGR00526">
    <property type="entry name" value="folB_dom"/>
    <property type="match status" value="1"/>
</dbReference>
<evidence type="ECO:0000256" key="6">
    <source>
        <dbReference type="ARBA" id="ARBA00047628"/>
    </source>
</evidence>
<protein>
    <recommendedName>
        <fullName evidence="2">(5-formylfuran-3-yl)methyl phosphate synthase</fullName>
        <ecNumber evidence="2">4.2.3.153</ecNumber>
    </recommendedName>
    <alternativeName>
        <fullName evidence="5">4-(hydroxymethyl)-2-furancarboxaldehyde-phosphate synthase</fullName>
    </alternativeName>
</protein>
<dbReference type="Gene3D" id="3.30.1130.10">
    <property type="match status" value="1"/>
</dbReference>
<evidence type="ECO:0000256" key="2">
    <source>
        <dbReference type="ARBA" id="ARBA00012553"/>
    </source>
</evidence>
<dbReference type="Proteomes" id="UP000531216">
    <property type="component" value="Unassembled WGS sequence"/>
</dbReference>
<dbReference type="InterPro" id="IPR043133">
    <property type="entry name" value="GTP-CH-I_C/QueF"/>
</dbReference>
<sequence length="287" mass="30966">MAHKSCRLAALVSSPDEARRALEAGADYVLAPTRRDRSGLGVPDRLKGDGEQTLYAIAADESLPSEPRRVRSVETPADPAALRGDAGGIVLLDPGRPILRAFSAETIANHIAACRAAGAECWLAGALELPDIPRLMALSPDVLVVEGFDEAALAQAGRMLRSAEAPLADAPTDLIRVTNFILQARVGAYGFERERNQRIRFSVEAAVRRSVAGVPRAMGDVYSYDIVMDAARRLCERGHTDLVETLAEELAVELLTDRRVAEVMVRVEKLDLGPEAVGIEIRRRAIG</sequence>
<name>A0A7W6BQU1_9HYPH</name>
<dbReference type="OrthoDB" id="7580479at2"/>
<keyword evidence="4" id="KW-0704">Schiff base</keyword>
<dbReference type="GO" id="GO:0004150">
    <property type="term" value="F:dihydroneopterin aldolase activity"/>
    <property type="evidence" value="ECO:0007669"/>
    <property type="project" value="InterPro"/>
</dbReference>
<dbReference type="EMBL" id="JACIDO010000005">
    <property type="protein sequence ID" value="MBB3936394.1"/>
    <property type="molecule type" value="Genomic_DNA"/>
</dbReference>
<evidence type="ECO:0000256" key="3">
    <source>
        <dbReference type="ARBA" id="ARBA00023239"/>
    </source>
</evidence>
<accession>A0A7W6BQU1</accession>
<dbReference type="Pfam" id="PF02152">
    <property type="entry name" value="FolB"/>
    <property type="match status" value="1"/>
</dbReference>
<comment type="catalytic activity">
    <reaction evidence="6">
        <text>2 D-glyceraldehyde 3-phosphate = 4-(hydroxymethyl)-2-furancarboxaldehyde phosphate + phosphate + 2 H2O</text>
        <dbReference type="Rhea" id="RHEA:43536"/>
        <dbReference type="ChEBI" id="CHEBI:15377"/>
        <dbReference type="ChEBI" id="CHEBI:43474"/>
        <dbReference type="ChEBI" id="CHEBI:59776"/>
        <dbReference type="ChEBI" id="CHEBI:83407"/>
        <dbReference type="EC" id="4.2.3.153"/>
    </reaction>
</comment>
<dbReference type="InterPro" id="IPR007565">
    <property type="entry name" value="4HFCP_synth"/>
</dbReference>
<organism evidence="8 9">
    <name type="scientific">Aureimonas phyllosphaerae</name>
    <dbReference type="NCBI Taxonomy" id="1166078"/>
    <lineage>
        <taxon>Bacteria</taxon>
        <taxon>Pseudomonadati</taxon>
        <taxon>Pseudomonadota</taxon>
        <taxon>Alphaproteobacteria</taxon>
        <taxon>Hyphomicrobiales</taxon>
        <taxon>Aurantimonadaceae</taxon>
        <taxon>Aureimonas</taxon>
    </lineage>
</organism>
<dbReference type="GO" id="GO:0006760">
    <property type="term" value="P:folic acid-containing compound metabolic process"/>
    <property type="evidence" value="ECO:0007669"/>
    <property type="project" value="InterPro"/>
</dbReference>
<dbReference type="SUPFAM" id="SSF55620">
    <property type="entry name" value="Tetrahydrobiopterin biosynthesis enzymes-like"/>
    <property type="match status" value="1"/>
</dbReference>
<gene>
    <name evidence="8" type="ORF">GGR05_002548</name>
</gene>
<evidence type="ECO:0000256" key="1">
    <source>
        <dbReference type="ARBA" id="ARBA00003810"/>
    </source>
</evidence>